<reference evidence="1" key="1">
    <citation type="submission" date="2012-09" db="EMBL/GenBank/DDBJ databases">
        <title>Metagenomic Characterization of a Microbial Community in Wastewater Detects High Levels of Antibiotic Resistance.</title>
        <authorList>
            <person name="Abrams M."/>
            <person name="Caldwell A."/>
            <person name="Vandaei E."/>
            <person name="Lee W."/>
            <person name="Perrott J."/>
            <person name="Khan S.Y."/>
            <person name="Ta J."/>
            <person name="Romero D."/>
            <person name="Nguyen V."/>
            <person name="Pourmand N."/>
            <person name="Ouverney C.C."/>
        </authorList>
    </citation>
    <scope>NUCLEOTIDE SEQUENCE</scope>
</reference>
<dbReference type="Gene3D" id="3.10.20.30">
    <property type="match status" value="1"/>
</dbReference>
<protein>
    <recommendedName>
        <fullName evidence="2">Sulfur carrier protein ThiS</fullName>
    </recommendedName>
</protein>
<dbReference type="Pfam" id="PF02597">
    <property type="entry name" value="ThiS"/>
    <property type="match status" value="1"/>
</dbReference>
<dbReference type="PANTHER" id="PTHR34472">
    <property type="entry name" value="SULFUR CARRIER PROTEIN THIS"/>
    <property type="match status" value="1"/>
</dbReference>
<dbReference type="CDD" id="cd00565">
    <property type="entry name" value="Ubl_ThiS"/>
    <property type="match status" value="1"/>
</dbReference>
<evidence type="ECO:0008006" key="2">
    <source>
        <dbReference type="Google" id="ProtNLM"/>
    </source>
</evidence>
<accession>L7VTG8</accession>
<proteinExistence type="predicted"/>
<name>L7VTG8_9BACT</name>
<dbReference type="InterPro" id="IPR012675">
    <property type="entry name" value="Beta-grasp_dom_sf"/>
</dbReference>
<dbReference type="NCBIfam" id="TIGR01683">
    <property type="entry name" value="thiS"/>
    <property type="match status" value="1"/>
</dbReference>
<dbReference type="EMBL" id="JX649901">
    <property type="protein sequence ID" value="AGC72422.1"/>
    <property type="molecule type" value="Genomic_DNA"/>
</dbReference>
<dbReference type="PANTHER" id="PTHR34472:SF1">
    <property type="entry name" value="SULFUR CARRIER PROTEIN THIS"/>
    <property type="match status" value="1"/>
</dbReference>
<dbReference type="AlphaFoldDB" id="L7VTG8"/>
<dbReference type="SUPFAM" id="SSF54285">
    <property type="entry name" value="MoaD/ThiS"/>
    <property type="match status" value="1"/>
</dbReference>
<dbReference type="InterPro" id="IPR010035">
    <property type="entry name" value="Thi_S"/>
</dbReference>
<dbReference type="InterPro" id="IPR003749">
    <property type="entry name" value="ThiS/MoaD-like"/>
</dbReference>
<dbReference type="InterPro" id="IPR016155">
    <property type="entry name" value="Mopterin_synth/thiamin_S_b"/>
</dbReference>
<evidence type="ECO:0000313" key="1">
    <source>
        <dbReference type="EMBL" id="AGC72422.1"/>
    </source>
</evidence>
<sequence length="85" mass="8853">MTTRLDSPLPQSPALDGEREIRLNGAPHRIPPSVGTLLQLVESVGCDPRAVAVEVNGAIVRRANLALTAVGAGDSVEIVRFVQGG</sequence>
<organism evidence="1">
    <name type="scientific">uncultured bacterium A1Q1_fos_2037</name>
    <dbReference type="NCBI Taxonomy" id="1256558"/>
    <lineage>
        <taxon>Bacteria</taxon>
        <taxon>environmental samples</taxon>
    </lineage>
</organism>